<evidence type="ECO:0000256" key="1">
    <source>
        <dbReference type="SAM" id="Phobius"/>
    </source>
</evidence>
<sequence>MRYLRFFLNQPTRNNIPIKKATPEICIIQASIYHSICLFAFLTFFNFFLTPLKIFALEL</sequence>
<evidence type="ECO:0000313" key="3">
    <source>
        <dbReference type="Proteomes" id="UP000231464"/>
    </source>
</evidence>
<feature type="transmembrane region" description="Helical" evidence="1">
    <location>
        <begin position="21"/>
        <end position="49"/>
    </location>
</feature>
<gene>
    <name evidence="2" type="ORF">COU23_01480</name>
</gene>
<dbReference type="EMBL" id="PFBP01000023">
    <property type="protein sequence ID" value="PIT89894.1"/>
    <property type="molecule type" value="Genomic_DNA"/>
</dbReference>
<name>A0A2M6WAU1_9BACT</name>
<keyword evidence="1" id="KW-1133">Transmembrane helix</keyword>
<reference evidence="3" key="1">
    <citation type="submission" date="2017-09" db="EMBL/GenBank/DDBJ databases">
        <title>Depth-based differentiation of microbial function through sediment-hosted aquifers and enrichment of novel symbionts in the deep terrestrial subsurface.</title>
        <authorList>
            <person name="Probst A.J."/>
            <person name="Ladd B."/>
            <person name="Jarett J.K."/>
            <person name="Geller-Mcgrath D.E."/>
            <person name="Sieber C.M.K."/>
            <person name="Emerson J.B."/>
            <person name="Anantharaman K."/>
            <person name="Thomas B.C."/>
            <person name="Malmstrom R."/>
            <person name="Stieglmeier M."/>
            <person name="Klingl A."/>
            <person name="Woyke T."/>
            <person name="Ryan C.M."/>
            <person name="Banfield J.F."/>
        </authorList>
    </citation>
    <scope>NUCLEOTIDE SEQUENCE [LARGE SCALE GENOMIC DNA]</scope>
</reference>
<proteinExistence type="predicted"/>
<keyword evidence="1" id="KW-0812">Transmembrane</keyword>
<accession>A0A2M6WAU1</accession>
<evidence type="ECO:0000313" key="2">
    <source>
        <dbReference type="EMBL" id="PIT89894.1"/>
    </source>
</evidence>
<protein>
    <submittedName>
        <fullName evidence="2">Uncharacterized protein</fullName>
    </submittedName>
</protein>
<dbReference type="AlphaFoldDB" id="A0A2M6WAU1"/>
<keyword evidence="1" id="KW-0472">Membrane</keyword>
<dbReference type="Proteomes" id="UP000231464">
    <property type="component" value="Unassembled WGS sequence"/>
</dbReference>
<comment type="caution">
    <text evidence="2">The sequence shown here is derived from an EMBL/GenBank/DDBJ whole genome shotgun (WGS) entry which is preliminary data.</text>
</comment>
<organism evidence="2 3">
    <name type="scientific">Candidatus Kuenenbacteria bacterium CG10_big_fil_rev_8_21_14_0_10_36_11</name>
    <dbReference type="NCBI Taxonomy" id="1974618"/>
    <lineage>
        <taxon>Bacteria</taxon>
        <taxon>Candidatus Kueneniibacteriota</taxon>
    </lineage>
</organism>